<dbReference type="Pfam" id="PF04029">
    <property type="entry name" value="2-ph_phosp"/>
    <property type="match status" value="1"/>
</dbReference>
<organism evidence="8 9">
    <name type="scientific">Brevibacillus invocatus</name>
    <dbReference type="NCBI Taxonomy" id="173959"/>
    <lineage>
        <taxon>Bacteria</taxon>
        <taxon>Bacillati</taxon>
        <taxon>Bacillota</taxon>
        <taxon>Bacilli</taxon>
        <taxon>Bacillales</taxon>
        <taxon>Paenibacillaceae</taxon>
        <taxon>Brevibacillus</taxon>
    </lineage>
</organism>
<evidence type="ECO:0000313" key="9">
    <source>
        <dbReference type="Proteomes" id="UP000282028"/>
    </source>
</evidence>
<keyword evidence="9" id="KW-1185">Reference proteome</keyword>
<dbReference type="PANTHER" id="PTHR37311">
    <property type="entry name" value="2-PHOSPHOSULFOLACTATE PHOSPHATASE-RELATED"/>
    <property type="match status" value="1"/>
</dbReference>
<dbReference type="Proteomes" id="UP000282028">
    <property type="component" value="Unassembled WGS sequence"/>
</dbReference>
<proteinExistence type="inferred from homology"/>
<dbReference type="EC" id="3.1.3.71" evidence="3"/>
<reference evidence="8 9" key="1">
    <citation type="submission" date="2018-10" db="EMBL/GenBank/DDBJ databases">
        <title>Phylogenomics of Brevibacillus.</title>
        <authorList>
            <person name="Dunlap C."/>
        </authorList>
    </citation>
    <scope>NUCLEOTIDE SEQUENCE [LARGE SCALE GENOMIC DNA]</scope>
    <source>
        <strain evidence="8 9">JCM 12215</strain>
    </source>
</reference>
<keyword evidence="5 8" id="KW-0378">Hydrolase</keyword>
<sequence>MNYAEFYKQMSYRARFEWGYDGIKTHGQVSDILVIIDVLSFTTCVDVVLGQGGIVYPYRTKGDSALAFARKQDAILAGKRGEPISLSPASLHSIKWGSRIVLPSPNGSTCSVLAKDCGAIVLAGCLRNAKAIARFIQQHKGSVSVIACGERWPDGSLRPALEDLVAAGAILSELSNYDLSPEAEAAVATFSASQYKLESLLEHSVSGQELIVRGYPDDVHLAAMLNVSQNLPLLNHHMLLKTRLLTDDRSTGKLHKVSCFW</sequence>
<dbReference type="GO" id="GO:0000287">
    <property type="term" value="F:magnesium ion binding"/>
    <property type="evidence" value="ECO:0007669"/>
    <property type="project" value="InterPro"/>
</dbReference>
<evidence type="ECO:0000313" key="8">
    <source>
        <dbReference type="EMBL" id="RNB76540.1"/>
    </source>
</evidence>
<dbReference type="AlphaFoldDB" id="A0A3M8CLE5"/>
<protein>
    <recommendedName>
        <fullName evidence="4">Probable 2-phosphosulfolactate phosphatase</fullName>
        <ecNumber evidence="3">3.1.3.71</ecNumber>
    </recommendedName>
</protein>
<comment type="caution">
    <text evidence="8">The sequence shown here is derived from an EMBL/GenBank/DDBJ whole genome shotgun (WGS) entry which is preliminary data.</text>
</comment>
<evidence type="ECO:0000256" key="3">
    <source>
        <dbReference type="ARBA" id="ARBA00012953"/>
    </source>
</evidence>
<evidence type="ECO:0000256" key="4">
    <source>
        <dbReference type="ARBA" id="ARBA00021948"/>
    </source>
</evidence>
<gene>
    <name evidence="8" type="ORF">EDM52_02470</name>
</gene>
<dbReference type="SUPFAM" id="SSF142823">
    <property type="entry name" value="ComB-like"/>
    <property type="match status" value="1"/>
</dbReference>
<comment type="similarity">
    <text evidence="2">Belongs to the ComB family.</text>
</comment>
<evidence type="ECO:0000256" key="6">
    <source>
        <dbReference type="ARBA" id="ARBA00022842"/>
    </source>
</evidence>
<accession>A0A3M8CLE5</accession>
<dbReference type="EMBL" id="RHHR01000006">
    <property type="protein sequence ID" value="RNB76540.1"/>
    <property type="molecule type" value="Genomic_DNA"/>
</dbReference>
<comment type="catalytic activity">
    <reaction evidence="7">
        <text>(2R)-O-phospho-3-sulfolactate + H2O = (2R)-3-sulfolactate + phosphate</text>
        <dbReference type="Rhea" id="RHEA:23416"/>
        <dbReference type="ChEBI" id="CHEBI:15377"/>
        <dbReference type="ChEBI" id="CHEBI:15597"/>
        <dbReference type="ChEBI" id="CHEBI:43474"/>
        <dbReference type="ChEBI" id="CHEBI:58738"/>
        <dbReference type="EC" id="3.1.3.71"/>
    </reaction>
</comment>
<evidence type="ECO:0000256" key="2">
    <source>
        <dbReference type="ARBA" id="ARBA00009997"/>
    </source>
</evidence>
<evidence type="ECO:0000256" key="7">
    <source>
        <dbReference type="ARBA" id="ARBA00033711"/>
    </source>
</evidence>
<dbReference type="InterPro" id="IPR005238">
    <property type="entry name" value="ComB-like"/>
</dbReference>
<evidence type="ECO:0000256" key="1">
    <source>
        <dbReference type="ARBA" id="ARBA00001946"/>
    </source>
</evidence>
<keyword evidence="6" id="KW-0460">Magnesium</keyword>
<comment type="cofactor">
    <cofactor evidence="1">
        <name>Mg(2+)</name>
        <dbReference type="ChEBI" id="CHEBI:18420"/>
    </cofactor>
</comment>
<dbReference type="InterPro" id="IPR036702">
    <property type="entry name" value="ComB-like_sf"/>
</dbReference>
<dbReference type="GO" id="GO:0050545">
    <property type="term" value="F:sulfopyruvate decarboxylase activity"/>
    <property type="evidence" value="ECO:0007669"/>
    <property type="project" value="TreeGrafter"/>
</dbReference>
<dbReference type="GO" id="GO:0050532">
    <property type="term" value="F:2-phosphosulfolactate phosphatase activity"/>
    <property type="evidence" value="ECO:0007669"/>
    <property type="project" value="UniProtKB-EC"/>
</dbReference>
<dbReference type="OrthoDB" id="4913at2"/>
<evidence type="ECO:0000256" key="5">
    <source>
        <dbReference type="ARBA" id="ARBA00022801"/>
    </source>
</evidence>
<dbReference type="PANTHER" id="PTHR37311:SF1">
    <property type="entry name" value="2-PHOSPHOSULFOLACTATE PHOSPHATASE-RELATED"/>
    <property type="match status" value="1"/>
</dbReference>
<dbReference type="Gene3D" id="3.90.1560.10">
    <property type="entry name" value="ComB-like"/>
    <property type="match status" value="1"/>
</dbReference>
<name>A0A3M8CLE5_9BACL</name>
<dbReference type="RefSeq" id="WP_122907425.1">
    <property type="nucleotide sequence ID" value="NZ_CBCSBE010000023.1"/>
</dbReference>